<sequence length="107" mass="12592">MFFITTLSIILAVIFLTRLLFIKKEVRSMTNALKNYNSQKTNQKLDIILLDKNIEELAFEINHLIEHIVQANVDKKRTENGWFTSSKIKRRAASYDMRMENSKINTK</sequence>
<reference evidence="1 2" key="1">
    <citation type="submission" date="2017-02" db="EMBL/GenBank/DDBJ databases">
        <title>Bacillus pseudomycoides isolate FSL K6-0042.</title>
        <authorList>
            <person name="Kovac J."/>
        </authorList>
    </citation>
    <scope>NUCLEOTIDE SEQUENCE [LARGE SCALE GENOMIC DNA]</scope>
    <source>
        <strain evidence="1 2">FSL K6-0042</strain>
    </source>
</reference>
<dbReference type="EMBL" id="MWPX01000010">
    <property type="protein sequence ID" value="OUM48807.1"/>
    <property type="molecule type" value="Genomic_DNA"/>
</dbReference>
<proteinExistence type="predicted"/>
<evidence type="ECO:0000313" key="1">
    <source>
        <dbReference type="EMBL" id="OUM48807.1"/>
    </source>
</evidence>
<name>A0A1Y3MEC8_9BACI</name>
<protein>
    <submittedName>
        <fullName evidence="1">Uncharacterized protein</fullName>
    </submittedName>
</protein>
<evidence type="ECO:0000313" key="2">
    <source>
        <dbReference type="Proteomes" id="UP000195321"/>
    </source>
</evidence>
<dbReference type="AlphaFoldDB" id="A0A1Y3MEC8"/>
<comment type="caution">
    <text evidence="1">The sequence shown here is derived from an EMBL/GenBank/DDBJ whole genome shotgun (WGS) entry which is preliminary data.</text>
</comment>
<gene>
    <name evidence="1" type="ORF">BW425_11310</name>
</gene>
<accession>A0A1Y3MEC8</accession>
<dbReference type="Proteomes" id="UP000195321">
    <property type="component" value="Unassembled WGS sequence"/>
</dbReference>
<organism evidence="1 2">
    <name type="scientific">Bacillus pseudomycoides</name>
    <dbReference type="NCBI Taxonomy" id="64104"/>
    <lineage>
        <taxon>Bacteria</taxon>
        <taxon>Bacillati</taxon>
        <taxon>Bacillota</taxon>
        <taxon>Bacilli</taxon>
        <taxon>Bacillales</taxon>
        <taxon>Bacillaceae</taxon>
        <taxon>Bacillus</taxon>
        <taxon>Bacillus cereus group</taxon>
    </lineage>
</organism>